<feature type="compositionally biased region" description="Polar residues" evidence="1">
    <location>
        <begin position="298"/>
        <end position="312"/>
    </location>
</feature>
<keyword evidence="2" id="KW-0472">Membrane</keyword>
<comment type="caution">
    <text evidence="3">The sequence shown here is derived from an EMBL/GenBank/DDBJ whole genome shotgun (WGS) entry which is preliminary data.</text>
</comment>
<keyword evidence="4" id="KW-1185">Reference proteome</keyword>
<protein>
    <submittedName>
        <fullName evidence="3">Uncharacterized protein</fullName>
    </submittedName>
</protein>
<dbReference type="AlphaFoldDB" id="A0A4S4MVP9"/>
<feature type="compositionally biased region" description="Pro residues" evidence="1">
    <location>
        <begin position="55"/>
        <end position="69"/>
    </location>
</feature>
<feature type="compositionally biased region" description="Low complexity" evidence="1">
    <location>
        <begin position="210"/>
        <end position="221"/>
    </location>
</feature>
<feature type="compositionally biased region" description="Polar residues" evidence="1">
    <location>
        <begin position="137"/>
        <end position="146"/>
    </location>
</feature>
<dbReference type="EMBL" id="SGPM01000082">
    <property type="protein sequence ID" value="THH30419.1"/>
    <property type="molecule type" value="Genomic_DNA"/>
</dbReference>
<feature type="compositionally biased region" description="Low complexity" evidence="1">
    <location>
        <begin position="1"/>
        <end position="11"/>
    </location>
</feature>
<evidence type="ECO:0000313" key="4">
    <source>
        <dbReference type="Proteomes" id="UP000308730"/>
    </source>
</evidence>
<feature type="compositionally biased region" description="Basic and acidic residues" evidence="1">
    <location>
        <begin position="12"/>
        <end position="23"/>
    </location>
</feature>
<reference evidence="3 4" key="1">
    <citation type="submission" date="2019-02" db="EMBL/GenBank/DDBJ databases">
        <title>Genome sequencing of the rare red list fungi Antrodiella citrinella (Flaviporus citrinellus).</title>
        <authorList>
            <person name="Buettner E."/>
            <person name="Kellner H."/>
        </authorList>
    </citation>
    <scope>NUCLEOTIDE SEQUENCE [LARGE SCALE GENOMIC DNA]</scope>
    <source>
        <strain evidence="3 4">DSM 108506</strain>
    </source>
</reference>
<gene>
    <name evidence="3" type="ORF">EUX98_g3785</name>
</gene>
<feature type="compositionally biased region" description="Polar residues" evidence="1">
    <location>
        <begin position="222"/>
        <end position="243"/>
    </location>
</feature>
<keyword evidence="2" id="KW-0812">Transmembrane</keyword>
<organism evidence="3 4">
    <name type="scientific">Antrodiella citrinella</name>
    <dbReference type="NCBI Taxonomy" id="2447956"/>
    <lineage>
        <taxon>Eukaryota</taxon>
        <taxon>Fungi</taxon>
        <taxon>Dikarya</taxon>
        <taxon>Basidiomycota</taxon>
        <taxon>Agaricomycotina</taxon>
        <taxon>Agaricomycetes</taxon>
        <taxon>Polyporales</taxon>
        <taxon>Steccherinaceae</taxon>
        <taxon>Antrodiella</taxon>
    </lineage>
</organism>
<evidence type="ECO:0000256" key="2">
    <source>
        <dbReference type="SAM" id="Phobius"/>
    </source>
</evidence>
<proteinExistence type="predicted"/>
<feature type="compositionally biased region" description="Pro residues" evidence="1">
    <location>
        <begin position="431"/>
        <end position="443"/>
    </location>
</feature>
<dbReference type="OrthoDB" id="3230534at2759"/>
<feature type="transmembrane region" description="Helical" evidence="2">
    <location>
        <begin position="661"/>
        <end position="681"/>
    </location>
</feature>
<name>A0A4S4MVP9_9APHY</name>
<feature type="compositionally biased region" description="Polar residues" evidence="1">
    <location>
        <begin position="192"/>
        <end position="201"/>
    </location>
</feature>
<evidence type="ECO:0000256" key="1">
    <source>
        <dbReference type="SAM" id="MobiDB-lite"/>
    </source>
</evidence>
<feature type="region of interest" description="Disordered" evidence="1">
    <location>
        <begin position="1"/>
        <end position="390"/>
    </location>
</feature>
<accession>A0A4S4MVP9</accession>
<keyword evidence="2" id="KW-1133">Transmembrane helix</keyword>
<feature type="compositionally biased region" description="Pro residues" evidence="1">
    <location>
        <begin position="271"/>
        <end position="284"/>
    </location>
</feature>
<sequence length="774" mass="84615">MLSSSSLAKPSPSRDKGEDREESQNVIHSTLAPLKASSPRHSPKDASHSHTRAKPPSPPPPNESAPPLSPSKIPNFKSRFGWQFPQQNRTPLPPLELEKDAPLLPEPRAPSPVRLLNSRIPTVASGSAHAVKPASPATENSHTTAQSHRKKGHKRSSTEFSEAVGRIPPKIEVHDEVDMEPIPIVSRDEQEAITSSPSLSTPLAKPVALPQDTPQPSTQSPGSNDTQHSVPISDGIQPSSPSVDATPPAFTLQTPPRKPSLHTSRLEFKTPSPPRNMPDLPGPPSSSDAEEDDDRTPVNRSDNIIGNFSNMKTPRPPGAWANTPLPPSRSLDLFPRPNSTPPYCTPSPLATTPAHPLRAATMSRADSLPPQTPAPPGAWLNTPAANANSARRKSILKVRFDIDPGELSSDVSMFESTPPPAKAQVRVAPAPAIPSIPNAPPPSTDTESDGKVQVHADVTPKRESPKSLSVRLVDAYGRETVMMDAPSSPLSMLDTPHRNNGDFQTSTPRSKSAIRIVDAMGREVEEPPSQVQEVKVEDKRIVRGRRIAVKEEEEDNWAYDAMSHNEALARVRETIKDLATDLDEVDRTYDDLALDENRLSTLEDASRAARSARKRITDSLRYVQSAEDDLRQKFGSLRKGMNESRLLPSTRTDSGASWARINTWTVCIFLVIQVVLMVLMYQYSSARTRKMFLTTYYDGFNVDLYLHLTSPSTLRRSIPSVFSWSVLSVPETVASAGWKSAVGELWDNVTTLVVEWAMPTSSEGNGSWQSWPPT</sequence>
<feature type="region of interest" description="Disordered" evidence="1">
    <location>
        <begin position="412"/>
        <end position="453"/>
    </location>
</feature>
<dbReference type="Proteomes" id="UP000308730">
    <property type="component" value="Unassembled WGS sequence"/>
</dbReference>
<evidence type="ECO:0000313" key="3">
    <source>
        <dbReference type="EMBL" id="THH30419.1"/>
    </source>
</evidence>